<protein>
    <submittedName>
        <fullName evidence="1">Uncharacterized protein</fullName>
    </submittedName>
</protein>
<proteinExistence type="predicted"/>
<dbReference type="Proteomes" id="UP000215335">
    <property type="component" value="Unassembled WGS sequence"/>
</dbReference>
<organism evidence="1 2">
    <name type="scientific">Trichomalopsis sarcophagae</name>
    <dbReference type="NCBI Taxonomy" id="543379"/>
    <lineage>
        <taxon>Eukaryota</taxon>
        <taxon>Metazoa</taxon>
        <taxon>Ecdysozoa</taxon>
        <taxon>Arthropoda</taxon>
        <taxon>Hexapoda</taxon>
        <taxon>Insecta</taxon>
        <taxon>Pterygota</taxon>
        <taxon>Neoptera</taxon>
        <taxon>Endopterygota</taxon>
        <taxon>Hymenoptera</taxon>
        <taxon>Apocrita</taxon>
        <taxon>Proctotrupomorpha</taxon>
        <taxon>Chalcidoidea</taxon>
        <taxon>Pteromalidae</taxon>
        <taxon>Pteromalinae</taxon>
        <taxon>Trichomalopsis</taxon>
    </lineage>
</organism>
<evidence type="ECO:0000313" key="2">
    <source>
        <dbReference type="Proteomes" id="UP000215335"/>
    </source>
</evidence>
<evidence type="ECO:0000313" key="1">
    <source>
        <dbReference type="EMBL" id="OXU28808.1"/>
    </source>
</evidence>
<reference evidence="1 2" key="1">
    <citation type="journal article" date="2017" name="Curr. Biol.">
        <title>The Evolution of Venom by Co-option of Single-Copy Genes.</title>
        <authorList>
            <person name="Martinson E.O."/>
            <person name="Mrinalini"/>
            <person name="Kelkar Y.D."/>
            <person name="Chang C.H."/>
            <person name="Werren J.H."/>
        </authorList>
    </citation>
    <scope>NUCLEOTIDE SEQUENCE [LARGE SCALE GENOMIC DNA]</scope>
    <source>
        <strain evidence="1 2">Alberta</strain>
        <tissue evidence="1">Whole body</tissue>
    </source>
</reference>
<dbReference type="AlphaFoldDB" id="A0A232FE97"/>
<name>A0A232FE97_9HYME</name>
<sequence>MDAVVPEKNEESEEAPTVEVVYDEPTVEVTYDDPVINETDDDITMTTTRRKTIRTKYRIQEEEESVLGIDAGLERDIWFRVSDLYFRRKYIDLQEEGRTFNRRKRCVYTGLI</sequence>
<keyword evidence="2" id="KW-1185">Reference proteome</keyword>
<accession>A0A232FE97</accession>
<comment type="caution">
    <text evidence="1">The sequence shown here is derived from an EMBL/GenBank/DDBJ whole genome shotgun (WGS) entry which is preliminary data.</text>
</comment>
<gene>
    <name evidence="1" type="ORF">TSAR_005979</name>
</gene>
<dbReference type="EMBL" id="NNAY01000374">
    <property type="protein sequence ID" value="OXU28808.1"/>
    <property type="molecule type" value="Genomic_DNA"/>
</dbReference>